<dbReference type="AlphaFoldDB" id="A0A7J6UER2"/>
<evidence type="ECO:0000256" key="1">
    <source>
        <dbReference type="SAM" id="Phobius"/>
    </source>
</evidence>
<feature type="transmembrane region" description="Helical" evidence="1">
    <location>
        <begin position="60"/>
        <end position="78"/>
    </location>
</feature>
<accession>A0A7J6UER2</accession>
<sequence>MSDNLNGYLTEGADNGGVTEMSLKTCLDLTSSFSSYPRGAAVNTAWCVSNTAFIAFVDSWAVGILIGIWIITIFVLLVSVTNGILACTTCQVPYAGTAPTQPGVVKGVVDSNV</sequence>
<proteinExistence type="predicted"/>
<organism evidence="2 3">
    <name type="scientific">Perkinsus olseni</name>
    <name type="common">Perkinsus atlanticus</name>
    <dbReference type="NCBI Taxonomy" id="32597"/>
    <lineage>
        <taxon>Eukaryota</taxon>
        <taxon>Sar</taxon>
        <taxon>Alveolata</taxon>
        <taxon>Perkinsozoa</taxon>
        <taxon>Perkinsea</taxon>
        <taxon>Perkinsida</taxon>
        <taxon>Perkinsidae</taxon>
        <taxon>Perkinsus</taxon>
    </lineage>
</organism>
<keyword evidence="1" id="KW-0472">Membrane</keyword>
<keyword evidence="1" id="KW-0812">Transmembrane</keyword>
<name>A0A7J6UER2_PEROL</name>
<evidence type="ECO:0000313" key="3">
    <source>
        <dbReference type="Proteomes" id="UP000574390"/>
    </source>
</evidence>
<gene>
    <name evidence="2" type="ORF">FOZ62_007954</name>
</gene>
<dbReference type="EMBL" id="JABANM010000623">
    <property type="protein sequence ID" value="KAF4755631.1"/>
    <property type="molecule type" value="Genomic_DNA"/>
</dbReference>
<protein>
    <submittedName>
        <fullName evidence="2">Uncharacterized protein</fullName>
    </submittedName>
</protein>
<dbReference type="Proteomes" id="UP000574390">
    <property type="component" value="Unassembled WGS sequence"/>
</dbReference>
<evidence type="ECO:0000313" key="2">
    <source>
        <dbReference type="EMBL" id="KAF4755631.1"/>
    </source>
</evidence>
<keyword evidence="1" id="KW-1133">Transmembrane helix</keyword>
<comment type="caution">
    <text evidence="2">The sequence shown here is derived from an EMBL/GenBank/DDBJ whole genome shotgun (WGS) entry which is preliminary data.</text>
</comment>
<reference evidence="2 3" key="1">
    <citation type="submission" date="2020-04" db="EMBL/GenBank/DDBJ databases">
        <title>Perkinsus olseni comparative genomics.</title>
        <authorList>
            <person name="Bogema D.R."/>
        </authorList>
    </citation>
    <scope>NUCLEOTIDE SEQUENCE [LARGE SCALE GENOMIC DNA]</scope>
    <source>
        <strain evidence="2">ATCC PRA-205</strain>
    </source>
</reference>